<evidence type="ECO:0000313" key="3">
    <source>
        <dbReference type="Proteomes" id="UP000824166"/>
    </source>
</evidence>
<dbReference type="EMBL" id="JAHOPC010000008">
    <property type="protein sequence ID" value="MBU8867333.1"/>
    <property type="molecule type" value="Genomic_DNA"/>
</dbReference>
<proteinExistence type="predicted"/>
<keyword evidence="3" id="KW-1185">Reference proteome</keyword>
<comment type="caution">
    <text evidence="2">The sequence shown here is derived from an EMBL/GenBank/DDBJ whole genome shotgun (WGS) entry which is preliminary data.</text>
</comment>
<gene>
    <name evidence="2" type="ORF">KSW38_13645</name>
</gene>
<dbReference type="InterPro" id="IPR001509">
    <property type="entry name" value="Epimerase_deHydtase"/>
</dbReference>
<dbReference type="Pfam" id="PF01370">
    <property type="entry name" value="Epimerase"/>
    <property type="match status" value="1"/>
</dbReference>
<sequence length="343" mass="36827">MRILVLGGTAFLSAEIAKQALALGHDVTCLARGSQANPPDGVEWVRGDRALGSAAYEDVNSSWDEVVEVSRDPVQARDALEALGSGARHWTFVSSCSVYADHSVPGADENAALLEPLPEGQAGTPETYGESKSAIESLTLTLVGQKAHIVRAGLIGGPGDGSDRYGYWPARFAANTGPVLVPNIPDDATQIIDVRDLAGWIIQGAEMGLTGTYNALGDVVPFSEYISESSRAALGQEKQPGADARIPLGATVRADEDWLVEQGVDYWAGPDSLPLWLPPDHDGFQSRSNQAAKALGMTLRPWQETLRDALDYERSLGLERERKAGLSRETERRLVGLLREQQA</sequence>
<reference evidence="2 3" key="1">
    <citation type="submission" date="2021-06" db="EMBL/GenBank/DDBJ databases">
        <authorList>
            <person name="Jeong J.W."/>
        </authorList>
    </citation>
    <scope>NUCLEOTIDE SEQUENCE [LARGE SCALE GENOMIC DNA]</scope>
    <source>
        <strain evidence="2 3">MMS21-TAE1-1</strain>
    </source>
</reference>
<feature type="domain" description="NAD-dependent epimerase/dehydratase" evidence="1">
    <location>
        <begin position="3"/>
        <end position="201"/>
    </location>
</feature>
<evidence type="ECO:0000259" key="1">
    <source>
        <dbReference type="Pfam" id="PF01370"/>
    </source>
</evidence>
<organism evidence="2 3">
    <name type="scientific">Paenarthrobacter aromaticivorans</name>
    <dbReference type="NCBI Taxonomy" id="2849150"/>
    <lineage>
        <taxon>Bacteria</taxon>
        <taxon>Bacillati</taxon>
        <taxon>Actinomycetota</taxon>
        <taxon>Actinomycetes</taxon>
        <taxon>Micrococcales</taxon>
        <taxon>Micrococcaceae</taxon>
        <taxon>Paenarthrobacter</taxon>
    </lineage>
</organism>
<name>A0ABS6I6I4_9MICC</name>
<protein>
    <submittedName>
        <fullName evidence="2">NAD-dependent epimerase/dehydratase family protein</fullName>
    </submittedName>
</protein>
<accession>A0ABS6I6I4</accession>
<dbReference type="RefSeq" id="WP_216925468.1">
    <property type="nucleotide sequence ID" value="NZ_JAHOPC010000008.1"/>
</dbReference>
<dbReference type="Proteomes" id="UP000824166">
    <property type="component" value="Unassembled WGS sequence"/>
</dbReference>
<evidence type="ECO:0000313" key="2">
    <source>
        <dbReference type="EMBL" id="MBU8867333.1"/>
    </source>
</evidence>